<evidence type="ECO:0000313" key="10">
    <source>
        <dbReference type="EMBL" id="AWM76469.1"/>
    </source>
</evidence>
<evidence type="ECO:0000256" key="2">
    <source>
        <dbReference type="ARBA" id="ARBA00012925"/>
    </source>
</evidence>
<evidence type="ECO:0000256" key="4">
    <source>
        <dbReference type="ARBA" id="ARBA00022833"/>
    </source>
</evidence>
<name>A0A2Z3HUV2_9CAUL</name>
<dbReference type="Proteomes" id="UP000247763">
    <property type="component" value="Chromosome"/>
</dbReference>
<evidence type="ECO:0000256" key="9">
    <source>
        <dbReference type="PIRSR" id="PIRSR601765-1"/>
    </source>
</evidence>
<evidence type="ECO:0000256" key="5">
    <source>
        <dbReference type="ARBA" id="ARBA00023239"/>
    </source>
</evidence>
<feature type="binding site" evidence="9">
    <location>
        <position position="96"/>
    </location>
    <ligand>
        <name>Zn(2+)</name>
        <dbReference type="ChEBI" id="CHEBI:29105"/>
    </ligand>
</feature>
<dbReference type="PROSITE" id="PS00704">
    <property type="entry name" value="PROK_CO2_ANHYDRASE_1"/>
    <property type="match status" value="1"/>
</dbReference>
<evidence type="ECO:0000256" key="8">
    <source>
        <dbReference type="ARBA" id="ARBA00082533"/>
    </source>
</evidence>
<dbReference type="GO" id="GO:0008270">
    <property type="term" value="F:zinc ion binding"/>
    <property type="evidence" value="ECO:0007669"/>
    <property type="project" value="InterPro"/>
</dbReference>
<dbReference type="PANTHER" id="PTHR11002">
    <property type="entry name" value="CARBONIC ANHYDRASE"/>
    <property type="match status" value="1"/>
</dbReference>
<evidence type="ECO:0000256" key="3">
    <source>
        <dbReference type="ARBA" id="ARBA00022723"/>
    </source>
</evidence>
<keyword evidence="5" id="KW-0456">Lyase</keyword>
<dbReference type="SUPFAM" id="SSF53056">
    <property type="entry name" value="beta-carbonic anhydrase, cab"/>
    <property type="match status" value="1"/>
</dbReference>
<gene>
    <name evidence="10" type="ORF">HYN04_01035</name>
</gene>
<dbReference type="KEGG" id="phb:HYN04_01035"/>
<feature type="binding site" evidence="9">
    <location>
        <position position="99"/>
    </location>
    <ligand>
        <name>Zn(2+)</name>
        <dbReference type="ChEBI" id="CHEBI:29105"/>
    </ligand>
</feature>
<dbReference type="Pfam" id="PF00484">
    <property type="entry name" value="Pro_CA"/>
    <property type="match status" value="1"/>
</dbReference>
<comment type="catalytic activity">
    <reaction evidence="7">
        <text>hydrogencarbonate + H(+) = CO2 + H2O</text>
        <dbReference type="Rhea" id="RHEA:10748"/>
        <dbReference type="ChEBI" id="CHEBI:15377"/>
        <dbReference type="ChEBI" id="CHEBI:15378"/>
        <dbReference type="ChEBI" id="CHEBI:16526"/>
        <dbReference type="ChEBI" id="CHEBI:17544"/>
        <dbReference type="EC" id="4.2.1.1"/>
    </reaction>
</comment>
<dbReference type="EMBL" id="CP029479">
    <property type="protein sequence ID" value="AWM76469.1"/>
    <property type="molecule type" value="Genomic_DNA"/>
</dbReference>
<dbReference type="GO" id="GO:0015976">
    <property type="term" value="P:carbon utilization"/>
    <property type="evidence" value="ECO:0007669"/>
    <property type="project" value="InterPro"/>
</dbReference>
<proteinExistence type="inferred from homology"/>
<organism evidence="10 11">
    <name type="scientific">Phenylobacterium parvum</name>
    <dbReference type="NCBI Taxonomy" id="2201350"/>
    <lineage>
        <taxon>Bacteria</taxon>
        <taxon>Pseudomonadati</taxon>
        <taxon>Pseudomonadota</taxon>
        <taxon>Alphaproteobacteria</taxon>
        <taxon>Caulobacterales</taxon>
        <taxon>Caulobacteraceae</taxon>
        <taxon>Phenylobacterium</taxon>
    </lineage>
</organism>
<evidence type="ECO:0000256" key="6">
    <source>
        <dbReference type="ARBA" id="ARBA00039351"/>
    </source>
</evidence>
<dbReference type="OrthoDB" id="9797527at2"/>
<evidence type="ECO:0000313" key="11">
    <source>
        <dbReference type="Proteomes" id="UP000247763"/>
    </source>
</evidence>
<dbReference type="InterPro" id="IPR015892">
    <property type="entry name" value="Carbonic_anhydrase_CS"/>
</dbReference>
<dbReference type="SMART" id="SM00947">
    <property type="entry name" value="Pro_CA"/>
    <property type="match status" value="1"/>
</dbReference>
<evidence type="ECO:0000256" key="7">
    <source>
        <dbReference type="ARBA" id="ARBA00048348"/>
    </source>
</evidence>
<keyword evidence="11" id="KW-1185">Reference proteome</keyword>
<reference evidence="11" key="1">
    <citation type="submission" date="2018-05" db="EMBL/GenBank/DDBJ databases">
        <title>Genome sequencing of Phenylobacterium sp. HYN0004.</title>
        <authorList>
            <person name="Yi H."/>
            <person name="Baek C."/>
        </authorList>
    </citation>
    <scope>NUCLEOTIDE SEQUENCE [LARGE SCALE GENOMIC DNA]</scope>
    <source>
        <strain evidence="11">HYN0004</strain>
    </source>
</reference>
<dbReference type="AlphaFoldDB" id="A0A2Z3HUV2"/>
<dbReference type="EC" id="4.2.1.1" evidence="2"/>
<dbReference type="InterPro" id="IPR001765">
    <property type="entry name" value="Carbonic_anhydrase"/>
</dbReference>
<feature type="binding site" evidence="9">
    <location>
        <position position="40"/>
    </location>
    <ligand>
        <name>Zn(2+)</name>
        <dbReference type="ChEBI" id="CHEBI:29105"/>
    </ligand>
</feature>
<dbReference type="RefSeq" id="WP_110449038.1">
    <property type="nucleotide sequence ID" value="NZ_CP029479.1"/>
</dbReference>
<sequence length="209" mass="23051">MLEDLKANNRRWAAAKLSVDPGFFQRLAGQQSPEYLWIGCADSRVPANEIVGLDPGELFVHRNVANLAPPQDANYLSVLQFAVDVLKVRHIMVVGHYGCHGVAAAVDGRRRGLVDHWLHPIREIHAEHRGELDALAEGPRLDRLCELNVIRQVRNVASDVFVQDAWARGQELSVHGWIYAIHDGLLTDLSVTVSDAAGLEALQPGVRPA</sequence>
<feature type="binding site" evidence="9">
    <location>
        <position position="42"/>
    </location>
    <ligand>
        <name>Zn(2+)</name>
        <dbReference type="ChEBI" id="CHEBI:29105"/>
    </ligand>
</feature>
<evidence type="ECO:0000256" key="1">
    <source>
        <dbReference type="ARBA" id="ARBA00006217"/>
    </source>
</evidence>
<keyword evidence="3 9" id="KW-0479">Metal-binding</keyword>
<keyword evidence="4 9" id="KW-0862">Zinc</keyword>
<dbReference type="GO" id="GO:0004089">
    <property type="term" value="F:carbonate dehydratase activity"/>
    <property type="evidence" value="ECO:0007669"/>
    <property type="project" value="UniProtKB-EC"/>
</dbReference>
<protein>
    <recommendedName>
        <fullName evidence="6">Carbonic anhydrase 2</fullName>
        <ecNumber evidence="2">4.2.1.1</ecNumber>
    </recommendedName>
    <alternativeName>
        <fullName evidence="8">Carbonate dehydratase 2</fullName>
    </alternativeName>
</protein>
<dbReference type="Gene3D" id="3.40.1050.10">
    <property type="entry name" value="Carbonic anhydrase"/>
    <property type="match status" value="1"/>
</dbReference>
<dbReference type="PANTHER" id="PTHR11002:SF76">
    <property type="entry name" value="CARBONIC ANHYDRASE"/>
    <property type="match status" value="1"/>
</dbReference>
<dbReference type="CDD" id="cd00883">
    <property type="entry name" value="beta_CA_cladeA"/>
    <property type="match status" value="1"/>
</dbReference>
<accession>A0A2Z3HUV2</accession>
<comment type="cofactor">
    <cofactor evidence="9">
        <name>Zn(2+)</name>
        <dbReference type="ChEBI" id="CHEBI:29105"/>
    </cofactor>
    <text evidence="9">Binds 1 zinc ion per subunit.</text>
</comment>
<dbReference type="FunFam" id="3.40.1050.10:FF:000001">
    <property type="entry name" value="Carbonic anhydrase"/>
    <property type="match status" value="1"/>
</dbReference>
<comment type="similarity">
    <text evidence="1">Belongs to the beta-class carbonic anhydrase family.</text>
</comment>
<dbReference type="InterPro" id="IPR036874">
    <property type="entry name" value="Carbonic_anhydrase_sf"/>
</dbReference>